<dbReference type="OrthoDB" id="8019634at2"/>
<dbReference type="Proteomes" id="UP000198804">
    <property type="component" value="Unassembled WGS sequence"/>
</dbReference>
<keyword evidence="1" id="KW-0732">Signal</keyword>
<name>A0A1I4K9M1_9HYPH</name>
<protein>
    <recommendedName>
        <fullName evidence="4">Lipoprotein</fullName>
    </recommendedName>
</protein>
<reference evidence="3" key="1">
    <citation type="submission" date="2016-10" db="EMBL/GenBank/DDBJ databases">
        <authorList>
            <person name="Varghese N."/>
            <person name="Submissions S."/>
        </authorList>
    </citation>
    <scope>NUCLEOTIDE SEQUENCE [LARGE SCALE GENOMIC DNA]</scope>
    <source>
        <strain evidence="3">CGMCC 1.6474</strain>
    </source>
</reference>
<keyword evidence="3" id="KW-1185">Reference proteome</keyword>
<feature type="chain" id="PRO_5011630296" description="Lipoprotein" evidence="1">
    <location>
        <begin position="23"/>
        <end position="126"/>
    </location>
</feature>
<evidence type="ECO:0008006" key="4">
    <source>
        <dbReference type="Google" id="ProtNLM"/>
    </source>
</evidence>
<sequence length="126" mass="13329">MRSSLPRTGRLVLAAGLFSLLAACNTASRTGQYAALEGYTPDPTLKTATKSNLTGRVRNACTVVQGRLQKVEPSTLAAPCGCYADRTLASLDKDEVASYRATGYFNDTATAKALNALDSCKLPRPV</sequence>
<dbReference type="RefSeq" id="WP_091950710.1">
    <property type="nucleotide sequence ID" value="NZ_FOSV01000023.1"/>
</dbReference>
<organism evidence="2 3">
    <name type="scientific">Methylorubrum salsuginis</name>
    <dbReference type="NCBI Taxonomy" id="414703"/>
    <lineage>
        <taxon>Bacteria</taxon>
        <taxon>Pseudomonadati</taxon>
        <taxon>Pseudomonadota</taxon>
        <taxon>Alphaproteobacteria</taxon>
        <taxon>Hyphomicrobiales</taxon>
        <taxon>Methylobacteriaceae</taxon>
        <taxon>Methylorubrum</taxon>
    </lineage>
</organism>
<dbReference type="PROSITE" id="PS51257">
    <property type="entry name" value="PROKAR_LIPOPROTEIN"/>
    <property type="match status" value="1"/>
</dbReference>
<evidence type="ECO:0000313" key="2">
    <source>
        <dbReference type="EMBL" id="SFL75522.1"/>
    </source>
</evidence>
<evidence type="ECO:0000256" key="1">
    <source>
        <dbReference type="SAM" id="SignalP"/>
    </source>
</evidence>
<proteinExistence type="predicted"/>
<feature type="signal peptide" evidence="1">
    <location>
        <begin position="1"/>
        <end position="22"/>
    </location>
</feature>
<dbReference type="AlphaFoldDB" id="A0A1I4K9M1"/>
<gene>
    <name evidence="2" type="ORF">SAMN04488125_12364</name>
</gene>
<dbReference type="EMBL" id="FOSV01000023">
    <property type="protein sequence ID" value="SFL75522.1"/>
    <property type="molecule type" value="Genomic_DNA"/>
</dbReference>
<accession>A0A1I4K9M1</accession>
<evidence type="ECO:0000313" key="3">
    <source>
        <dbReference type="Proteomes" id="UP000198804"/>
    </source>
</evidence>